<comment type="similarity">
    <text evidence="5">Belongs to the ABC transporter superfamily. Drug exporter-1 (DrugE1) (TC 3.A.1.105) family.</text>
</comment>
<dbReference type="AlphaFoldDB" id="A0A7J3SN73"/>
<dbReference type="Pfam" id="PF00005">
    <property type="entry name" value="ABC_tran"/>
    <property type="match status" value="1"/>
</dbReference>
<dbReference type="NCBIfam" id="TIGR01188">
    <property type="entry name" value="drrA"/>
    <property type="match status" value="1"/>
</dbReference>
<evidence type="ECO:0000313" key="7">
    <source>
        <dbReference type="EMBL" id="HGZ60803.1"/>
    </source>
</evidence>
<evidence type="ECO:0000256" key="5">
    <source>
        <dbReference type="ARBA" id="ARBA00049985"/>
    </source>
</evidence>
<dbReference type="PANTHER" id="PTHR43582:SF2">
    <property type="entry name" value="LINEARMYCIN RESISTANCE ATP-BINDING PROTEIN LNRL"/>
    <property type="match status" value="1"/>
</dbReference>
<name>A0A7J3SN73_9CREN</name>
<evidence type="ECO:0000259" key="6">
    <source>
        <dbReference type="PROSITE" id="PS50893"/>
    </source>
</evidence>
<organism evidence="7">
    <name type="scientific">Fervidicoccus fontis</name>
    <dbReference type="NCBI Taxonomy" id="683846"/>
    <lineage>
        <taxon>Archaea</taxon>
        <taxon>Thermoproteota</taxon>
        <taxon>Thermoprotei</taxon>
        <taxon>Fervidicoccales</taxon>
        <taxon>Fervidicoccaceae</taxon>
        <taxon>Fervidicoccus</taxon>
    </lineage>
</organism>
<feature type="domain" description="ABC transporter" evidence="6">
    <location>
        <begin position="4"/>
        <end position="236"/>
    </location>
</feature>
<dbReference type="GO" id="GO:1900753">
    <property type="term" value="P:doxorubicin transport"/>
    <property type="evidence" value="ECO:0007669"/>
    <property type="project" value="InterPro"/>
</dbReference>
<dbReference type="InterPro" id="IPR005894">
    <property type="entry name" value="DrrA"/>
</dbReference>
<reference evidence="7" key="1">
    <citation type="journal article" date="2020" name="mSystems">
        <title>Genome- and Community-Level Interaction Insights into Carbon Utilization and Element Cycling Functions of Hydrothermarchaeota in Hydrothermal Sediment.</title>
        <authorList>
            <person name="Zhou Z."/>
            <person name="Liu Y."/>
            <person name="Xu W."/>
            <person name="Pan J."/>
            <person name="Luo Z.H."/>
            <person name="Li M."/>
        </authorList>
    </citation>
    <scope>NUCLEOTIDE SEQUENCE [LARGE SCALE GENOMIC DNA]</scope>
    <source>
        <strain evidence="7">SpSt-885</strain>
    </source>
</reference>
<dbReference type="PROSITE" id="PS50893">
    <property type="entry name" value="ABC_TRANSPORTER_2"/>
    <property type="match status" value="1"/>
</dbReference>
<keyword evidence="2" id="KW-0813">Transport</keyword>
<dbReference type="GO" id="GO:0016887">
    <property type="term" value="F:ATP hydrolysis activity"/>
    <property type="evidence" value="ECO:0007669"/>
    <property type="project" value="InterPro"/>
</dbReference>
<comment type="subcellular location">
    <subcellularLocation>
        <location evidence="1">Cell membrane</location>
        <topology evidence="1">Peripheral membrane protein</topology>
        <orientation evidence="1">Cytoplasmic side</orientation>
    </subcellularLocation>
</comment>
<keyword evidence="3" id="KW-0547">Nucleotide-binding</keyword>
<dbReference type="InterPro" id="IPR025302">
    <property type="entry name" value="DrrA1/2-like_C"/>
</dbReference>
<dbReference type="PANTHER" id="PTHR43582">
    <property type="entry name" value="LINEARMYCIN RESISTANCE ATP-BINDING PROTEIN LNRL"/>
    <property type="match status" value="1"/>
</dbReference>
<proteinExistence type="inferred from homology"/>
<dbReference type="EMBL" id="DTLS01000182">
    <property type="protein sequence ID" value="HGZ60803.1"/>
    <property type="molecule type" value="Genomic_DNA"/>
</dbReference>
<sequence length="334" mass="37306">MEDVVVENLWKIYPGGIQAVKGISFTVHHGEIFSLLGPNGAGKTTTISILTTLIKPTKGKALVGGFDVEKEAKRVREIIGLVPQDIVVDDDLTGWDNLMVQAALYHIPKSVARKRAEDLLEFMDLKEFANKKAENYSGGMRRRLELAAALLHRPKILFLDEPTLGLDVQVRTAVWDYINRIRKEEDMTLIMTTHYMEEADKLSDRVAIIDYGEIKALGSPKELKDSLGGDIIEVEVEALPEGSSLESLIPVNGMVKEVKLRGNVIRIKTAEGEKALPNIVISLSSKGVTVKSVNLIKPSLDEVFMEFTGKRIRESEVSKEEVFKERAIMRRRAR</sequence>
<dbReference type="InterPro" id="IPR003593">
    <property type="entry name" value="AAA+_ATPase"/>
</dbReference>
<dbReference type="GO" id="GO:0043215">
    <property type="term" value="P:daunorubicin transport"/>
    <property type="evidence" value="ECO:0007669"/>
    <property type="project" value="InterPro"/>
</dbReference>
<dbReference type="InterPro" id="IPR027417">
    <property type="entry name" value="P-loop_NTPase"/>
</dbReference>
<dbReference type="PROSITE" id="PS00211">
    <property type="entry name" value="ABC_TRANSPORTER_1"/>
    <property type="match status" value="1"/>
</dbReference>
<dbReference type="Gene3D" id="3.40.50.300">
    <property type="entry name" value="P-loop containing nucleotide triphosphate hydrolases"/>
    <property type="match status" value="1"/>
</dbReference>
<gene>
    <name evidence="7" type="ORF">ENW83_06380</name>
</gene>
<dbReference type="GO" id="GO:0005886">
    <property type="term" value="C:plasma membrane"/>
    <property type="evidence" value="ECO:0007669"/>
    <property type="project" value="UniProtKB-SubCell"/>
</dbReference>
<comment type="caution">
    <text evidence="7">The sequence shown here is derived from an EMBL/GenBank/DDBJ whole genome shotgun (WGS) entry which is preliminary data.</text>
</comment>
<protein>
    <submittedName>
        <fullName evidence="7">ATP-binding cassette domain-containing protein</fullName>
    </submittedName>
</protein>
<dbReference type="Pfam" id="PF13732">
    <property type="entry name" value="DrrA1-3_C"/>
    <property type="match status" value="1"/>
</dbReference>
<dbReference type="GO" id="GO:0005524">
    <property type="term" value="F:ATP binding"/>
    <property type="evidence" value="ECO:0007669"/>
    <property type="project" value="UniProtKB-KW"/>
</dbReference>
<dbReference type="InterPro" id="IPR003439">
    <property type="entry name" value="ABC_transporter-like_ATP-bd"/>
</dbReference>
<dbReference type="SUPFAM" id="SSF52540">
    <property type="entry name" value="P-loop containing nucleoside triphosphate hydrolases"/>
    <property type="match status" value="1"/>
</dbReference>
<evidence type="ECO:0000256" key="4">
    <source>
        <dbReference type="ARBA" id="ARBA00022840"/>
    </source>
</evidence>
<dbReference type="SMART" id="SM00382">
    <property type="entry name" value="AAA"/>
    <property type="match status" value="1"/>
</dbReference>
<dbReference type="InterPro" id="IPR017871">
    <property type="entry name" value="ABC_transporter-like_CS"/>
</dbReference>
<accession>A0A7J3SN73</accession>
<evidence type="ECO:0000256" key="2">
    <source>
        <dbReference type="ARBA" id="ARBA00022448"/>
    </source>
</evidence>
<keyword evidence="4 7" id="KW-0067">ATP-binding</keyword>
<evidence type="ECO:0000256" key="1">
    <source>
        <dbReference type="ARBA" id="ARBA00004413"/>
    </source>
</evidence>
<evidence type="ECO:0000256" key="3">
    <source>
        <dbReference type="ARBA" id="ARBA00022741"/>
    </source>
</evidence>